<dbReference type="SUPFAM" id="SSF53756">
    <property type="entry name" value="UDP-Glycosyltransferase/glycogen phosphorylase"/>
    <property type="match status" value="1"/>
</dbReference>
<dbReference type="PANTHER" id="PTHR45947:SF3">
    <property type="entry name" value="SULFOQUINOVOSYL TRANSFERASE SQD2"/>
    <property type="match status" value="1"/>
</dbReference>
<proteinExistence type="predicted"/>
<gene>
    <name evidence="3" type="ORF">IB285_08125</name>
</gene>
<name>A0ABR8KVP9_9SPHN</name>
<dbReference type="RefSeq" id="WP_190787702.1">
    <property type="nucleotide sequence ID" value="NZ_JACXLC010000001.1"/>
</dbReference>
<comment type="caution">
    <text evidence="3">The sequence shown here is derived from an EMBL/GenBank/DDBJ whole genome shotgun (WGS) entry which is preliminary data.</text>
</comment>
<feature type="domain" description="Glycosyltransferase subfamily 4-like N-terminal" evidence="2">
    <location>
        <begin position="22"/>
        <end position="185"/>
    </location>
</feature>
<keyword evidence="4" id="KW-1185">Reference proteome</keyword>
<dbReference type="InterPro" id="IPR001296">
    <property type="entry name" value="Glyco_trans_1"/>
</dbReference>
<evidence type="ECO:0000259" key="2">
    <source>
        <dbReference type="Pfam" id="PF13579"/>
    </source>
</evidence>
<protein>
    <submittedName>
        <fullName evidence="3">Glycosyltransferase</fullName>
    </submittedName>
</protein>
<dbReference type="Pfam" id="PF00534">
    <property type="entry name" value="Glycos_transf_1"/>
    <property type="match status" value="1"/>
</dbReference>
<evidence type="ECO:0000259" key="1">
    <source>
        <dbReference type="Pfam" id="PF00534"/>
    </source>
</evidence>
<dbReference type="Gene3D" id="3.40.50.2000">
    <property type="entry name" value="Glycogen Phosphorylase B"/>
    <property type="match status" value="2"/>
</dbReference>
<feature type="domain" description="Glycosyl transferase family 1" evidence="1">
    <location>
        <begin position="216"/>
        <end position="372"/>
    </location>
</feature>
<evidence type="ECO:0000313" key="4">
    <source>
        <dbReference type="Proteomes" id="UP000635384"/>
    </source>
</evidence>
<dbReference type="Pfam" id="PF13579">
    <property type="entry name" value="Glyco_trans_4_4"/>
    <property type="match status" value="1"/>
</dbReference>
<dbReference type="InterPro" id="IPR050194">
    <property type="entry name" value="Glycosyltransferase_grp1"/>
</dbReference>
<evidence type="ECO:0000313" key="3">
    <source>
        <dbReference type="EMBL" id="MBD2842221.1"/>
    </source>
</evidence>
<dbReference type="EMBL" id="JACXLC010000001">
    <property type="protein sequence ID" value="MBD2842221.1"/>
    <property type="molecule type" value="Genomic_DNA"/>
</dbReference>
<dbReference type="Proteomes" id="UP000635384">
    <property type="component" value="Unassembled WGS sequence"/>
</dbReference>
<organism evidence="3 4">
    <name type="scientific">Erythrobacter rubeus</name>
    <dbReference type="NCBI Taxonomy" id="2760803"/>
    <lineage>
        <taxon>Bacteria</taxon>
        <taxon>Pseudomonadati</taxon>
        <taxon>Pseudomonadota</taxon>
        <taxon>Alphaproteobacteria</taxon>
        <taxon>Sphingomonadales</taxon>
        <taxon>Erythrobacteraceae</taxon>
        <taxon>Erythrobacter/Porphyrobacter group</taxon>
        <taxon>Erythrobacter</taxon>
    </lineage>
</organism>
<reference evidence="3 4" key="1">
    <citation type="submission" date="2020-09" db="EMBL/GenBank/DDBJ databases">
        <authorList>
            <person name="Yoon J.-W."/>
        </authorList>
    </citation>
    <scope>NUCLEOTIDE SEQUENCE [LARGE SCALE GENOMIC DNA]</scope>
    <source>
        <strain evidence="3 4">KMU-140</strain>
    </source>
</reference>
<dbReference type="PANTHER" id="PTHR45947">
    <property type="entry name" value="SULFOQUINOVOSYL TRANSFERASE SQD2"/>
    <property type="match status" value="1"/>
</dbReference>
<sequence length="393" mass="41738">MKHVLVISTSYPSAADPLSGAVIARSMAALVRREGWRVTVISPFGTAPVMDANGSQAEPPEVSLEDGVEVHRPRFTQVPGTSADSDTKAITEAALPVARRIDSAHPVDLIEAQSFFPDGPVAARLAKALSKPLSMKARGRDITYWGGKDFALAEMQRAAEQAEGLLSVSKALLQDMDELGLPVDKASAHYTGLDRDRFRPLDHTQLRSQLSQVLKFPLPDNAPLLVSVGSLIEHKGQHLAIAALPEIPRARLILAGKGEDEAKLRRLAEDLGVAERVLFAGSLDHDVLPLILSAADVMVLPTASEGLANAWVEALACGTPIVTSDVGGAREIITSDKAGRLLPEPTPQAIAASVNAVLNYPPNPMDVAAQAERFSWDAHAAELAAHYDGLLSG</sequence>
<dbReference type="InterPro" id="IPR028098">
    <property type="entry name" value="Glyco_trans_4-like_N"/>
</dbReference>
<accession>A0ABR8KVP9</accession>